<dbReference type="InterPro" id="IPR000276">
    <property type="entry name" value="GPCR_Rhodpsn"/>
</dbReference>
<proteinExistence type="inferred from homology"/>
<dbReference type="GO" id="GO:0005886">
    <property type="term" value="C:plasma membrane"/>
    <property type="evidence" value="ECO:0007669"/>
    <property type="project" value="TreeGrafter"/>
</dbReference>
<dbReference type="AlphaFoldDB" id="A0AAD9JTI0"/>
<dbReference type="PANTHER" id="PTHR24243">
    <property type="entry name" value="G-PROTEIN COUPLED RECEPTOR"/>
    <property type="match status" value="1"/>
</dbReference>
<dbReference type="EMBL" id="JAODUP010000181">
    <property type="protein sequence ID" value="KAK2157920.1"/>
    <property type="molecule type" value="Genomic_DNA"/>
</dbReference>
<comment type="similarity">
    <text evidence="8">Belongs to the G-protein coupled receptor 1 family.</text>
</comment>
<evidence type="ECO:0000256" key="8">
    <source>
        <dbReference type="RuleBase" id="RU000688"/>
    </source>
</evidence>
<feature type="transmembrane region" description="Helical" evidence="9">
    <location>
        <begin position="188"/>
        <end position="210"/>
    </location>
</feature>
<evidence type="ECO:0000256" key="5">
    <source>
        <dbReference type="ARBA" id="ARBA00023136"/>
    </source>
</evidence>
<dbReference type="Proteomes" id="UP001208570">
    <property type="component" value="Unassembled WGS sequence"/>
</dbReference>
<evidence type="ECO:0000256" key="1">
    <source>
        <dbReference type="ARBA" id="ARBA00004141"/>
    </source>
</evidence>
<feature type="transmembrane region" description="Helical" evidence="9">
    <location>
        <begin position="365"/>
        <end position="386"/>
    </location>
</feature>
<keyword evidence="6 8" id="KW-0675">Receptor</keyword>
<dbReference type="PRINTS" id="PR00237">
    <property type="entry name" value="GPCRRHODOPSN"/>
</dbReference>
<feature type="transmembrane region" description="Helical" evidence="9">
    <location>
        <begin position="410"/>
        <end position="432"/>
    </location>
</feature>
<dbReference type="InterPro" id="IPR017452">
    <property type="entry name" value="GPCR_Rhodpsn_7TM"/>
</dbReference>
<evidence type="ECO:0000256" key="7">
    <source>
        <dbReference type="ARBA" id="ARBA00023224"/>
    </source>
</evidence>
<feature type="transmembrane region" description="Helical" evidence="9">
    <location>
        <begin position="230"/>
        <end position="248"/>
    </location>
</feature>
<dbReference type="SMART" id="SM01381">
    <property type="entry name" value="7TM_GPCR_Srsx"/>
    <property type="match status" value="1"/>
</dbReference>
<keyword evidence="4 8" id="KW-0297">G-protein coupled receptor</keyword>
<evidence type="ECO:0000256" key="3">
    <source>
        <dbReference type="ARBA" id="ARBA00022989"/>
    </source>
</evidence>
<feature type="transmembrane region" description="Helical" evidence="9">
    <location>
        <begin position="269"/>
        <end position="289"/>
    </location>
</feature>
<evidence type="ECO:0000256" key="2">
    <source>
        <dbReference type="ARBA" id="ARBA00022692"/>
    </source>
</evidence>
<feature type="domain" description="G-protein coupled receptors family 1 profile" evidence="10">
    <location>
        <begin position="170"/>
        <end position="430"/>
    </location>
</feature>
<name>A0AAD9JTI0_9ANNE</name>
<feature type="transmembrane region" description="Helical" evidence="9">
    <location>
        <begin position="309"/>
        <end position="337"/>
    </location>
</feature>
<keyword evidence="3 9" id="KW-1133">Transmembrane helix</keyword>
<comment type="caution">
    <text evidence="11">The sequence shown here is derived from an EMBL/GenBank/DDBJ whole genome shotgun (WGS) entry which is preliminary data.</text>
</comment>
<dbReference type="GO" id="GO:0004930">
    <property type="term" value="F:G protein-coupled receptor activity"/>
    <property type="evidence" value="ECO:0007669"/>
    <property type="project" value="UniProtKB-KW"/>
</dbReference>
<dbReference type="PROSITE" id="PS50262">
    <property type="entry name" value="G_PROTEIN_RECEP_F1_2"/>
    <property type="match status" value="1"/>
</dbReference>
<protein>
    <recommendedName>
        <fullName evidence="10">G-protein coupled receptors family 1 profile domain-containing protein</fullName>
    </recommendedName>
</protein>
<feature type="transmembrane region" description="Helical" evidence="9">
    <location>
        <begin position="150"/>
        <end position="176"/>
    </location>
</feature>
<comment type="subcellular location">
    <subcellularLocation>
        <location evidence="1">Membrane</location>
        <topology evidence="1">Multi-pass membrane protein</topology>
    </subcellularLocation>
</comment>
<dbReference type="PROSITE" id="PS00237">
    <property type="entry name" value="G_PROTEIN_RECEP_F1_1"/>
    <property type="match status" value="1"/>
</dbReference>
<keyword evidence="2 8" id="KW-0812">Transmembrane</keyword>
<evidence type="ECO:0000313" key="11">
    <source>
        <dbReference type="EMBL" id="KAK2157920.1"/>
    </source>
</evidence>
<organism evidence="11 12">
    <name type="scientific">Paralvinella palmiformis</name>
    <dbReference type="NCBI Taxonomy" id="53620"/>
    <lineage>
        <taxon>Eukaryota</taxon>
        <taxon>Metazoa</taxon>
        <taxon>Spiralia</taxon>
        <taxon>Lophotrochozoa</taxon>
        <taxon>Annelida</taxon>
        <taxon>Polychaeta</taxon>
        <taxon>Sedentaria</taxon>
        <taxon>Canalipalpata</taxon>
        <taxon>Terebellida</taxon>
        <taxon>Terebelliformia</taxon>
        <taxon>Alvinellidae</taxon>
        <taxon>Paralvinella</taxon>
    </lineage>
</organism>
<dbReference type="Pfam" id="PF00001">
    <property type="entry name" value="7tm_1"/>
    <property type="match status" value="1"/>
</dbReference>
<keyword evidence="7 8" id="KW-0807">Transducer</keyword>
<keyword evidence="5 9" id="KW-0472">Membrane</keyword>
<gene>
    <name evidence="11" type="ORF">LSH36_181g01034</name>
</gene>
<dbReference type="Gene3D" id="1.20.1070.10">
    <property type="entry name" value="Rhodopsin 7-helix transmembrane proteins"/>
    <property type="match status" value="1"/>
</dbReference>
<keyword evidence="12" id="KW-1185">Reference proteome</keyword>
<accession>A0AAD9JTI0</accession>
<evidence type="ECO:0000256" key="4">
    <source>
        <dbReference type="ARBA" id="ARBA00023040"/>
    </source>
</evidence>
<evidence type="ECO:0000259" key="10">
    <source>
        <dbReference type="PROSITE" id="PS50262"/>
    </source>
</evidence>
<reference evidence="11" key="1">
    <citation type="journal article" date="2023" name="Mol. Biol. Evol.">
        <title>Third-Generation Sequencing Reveals the Adaptive Role of the Epigenome in Three Deep-Sea Polychaetes.</title>
        <authorList>
            <person name="Perez M."/>
            <person name="Aroh O."/>
            <person name="Sun Y."/>
            <person name="Lan Y."/>
            <person name="Juniper S.K."/>
            <person name="Young C.R."/>
            <person name="Angers B."/>
            <person name="Qian P.Y."/>
        </authorList>
    </citation>
    <scope>NUCLEOTIDE SEQUENCE</scope>
    <source>
        <strain evidence="11">P08H-3</strain>
    </source>
</reference>
<sequence length="482" mass="54047">MTACRYSVQINRRFGLSQQSSNTVTHDTEPTTRGVTTVLSAIGQSRVDDVTAMTSSAGNDSVLKGDELMEYLFETGFHRDVMDQACYDKLKQYGYWPRLNFFQRFCLCRLLCMAPHVSHKLDDLDKKRVAKARKVESKVKSNEVRFGQQLPLTVGIVTASAILIVVGVVGNSLVLITVAKFMAKPSVIHVFLCSIACSDLLVNLICLPILIYKRLAVTSTNIHLCRTMNLFFYMSLGCSIFSMLVMSIDRYLVIRHPLKTQAIRTSKRLRMIVIAVWLTSTATAIPYVYFTRSISNCAVVVPAGLWFRLFVSIAGLVLYLIPVVIMLFGYSSIGVLLCRKGEKEKRTGEESKDNETKSSTRDGSVIKTLILVLVVFILCWTPYWWYYSLLSFGVLDKTLTSKRPLYEKIILEYSVLVVAAANSSLNPILYAFTSRAFRKGFKSCLVACCRKRHTYNIGQDSTTVTECSEIATPDASSPLKIN</sequence>
<evidence type="ECO:0000256" key="6">
    <source>
        <dbReference type="ARBA" id="ARBA00023170"/>
    </source>
</evidence>
<evidence type="ECO:0000313" key="12">
    <source>
        <dbReference type="Proteomes" id="UP001208570"/>
    </source>
</evidence>
<evidence type="ECO:0000256" key="9">
    <source>
        <dbReference type="SAM" id="Phobius"/>
    </source>
</evidence>
<dbReference type="SUPFAM" id="SSF81321">
    <property type="entry name" value="Family A G protein-coupled receptor-like"/>
    <property type="match status" value="1"/>
</dbReference>
<dbReference type="PANTHER" id="PTHR24243:SF224">
    <property type="entry name" value="G-PROTEIN COUPLED RECEPTOR 19-RELATED"/>
    <property type="match status" value="1"/>
</dbReference>